<evidence type="ECO:0000313" key="2">
    <source>
        <dbReference type="EMBL" id="RCN30544.1"/>
    </source>
</evidence>
<dbReference type="Proteomes" id="UP000252519">
    <property type="component" value="Unassembled WGS sequence"/>
</dbReference>
<gene>
    <name evidence="2" type="ORF">ANCCAN_23682</name>
</gene>
<keyword evidence="1" id="KW-0472">Membrane</keyword>
<keyword evidence="1" id="KW-1133">Transmembrane helix</keyword>
<evidence type="ECO:0000256" key="1">
    <source>
        <dbReference type="SAM" id="Phobius"/>
    </source>
</evidence>
<evidence type="ECO:0000313" key="3">
    <source>
        <dbReference type="Proteomes" id="UP000252519"/>
    </source>
</evidence>
<sequence>MYPSRDTTIFFNANCSFYGRVADSFTATVIVLLSIYAVAFVSMAE</sequence>
<feature type="transmembrane region" description="Helical" evidence="1">
    <location>
        <begin position="25"/>
        <end position="44"/>
    </location>
</feature>
<keyword evidence="1" id="KW-0812">Transmembrane</keyword>
<organism evidence="2 3">
    <name type="scientific">Ancylostoma caninum</name>
    <name type="common">Dog hookworm</name>
    <dbReference type="NCBI Taxonomy" id="29170"/>
    <lineage>
        <taxon>Eukaryota</taxon>
        <taxon>Metazoa</taxon>
        <taxon>Ecdysozoa</taxon>
        <taxon>Nematoda</taxon>
        <taxon>Chromadorea</taxon>
        <taxon>Rhabditida</taxon>
        <taxon>Rhabditina</taxon>
        <taxon>Rhabditomorpha</taxon>
        <taxon>Strongyloidea</taxon>
        <taxon>Ancylostomatidae</taxon>
        <taxon>Ancylostomatinae</taxon>
        <taxon>Ancylostoma</taxon>
    </lineage>
</organism>
<protein>
    <submittedName>
        <fullName evidence="2">Uncharacterized protein</fullName>
    </submittedName>
</protein>
<dbReference type="EMBL" id="JOJR01001530">
    <property type="protein sequence ID" value="RCN30544.1"/>
    <property type="molecule type" value="Genomic_DNA"/>
</dbReference>
<accession>A0A368FED7</accession>
<comment type="caution">
    <text evidence="2">The sequence shown here is derived from an EMBL/GenBank/DDBJ whole genome shotgun (WGS) entry which is preliminary data.</text>
</comment>
<reference evidence="2 3" key="1">
    <citation type="submission" date="2014-10" db="EMBL/GenBank/DDBJ databases">
        <title>Draft genome of the hookworm Ancylostoma caninum.</title>
        <authorList>
            <person name="Mitreva M."/>
        </authorList>
    </citation>
    <scope>NUCLEOTIDE SEQUENCE [LARGE SCALE GENOMIC DNA]</scope>
    <source>
        <strain evidence="2 3">Baltimore</strain>
    </source>
</reference>
<proteinExistence type="predicted"/>
<name>A0A368FED7_ANCCA</name>
<keyword evidence="3" id="KW-1185">Reference proteome</keyword>
<dbReference type="AlphaFoldDB" id="A0A368FED7"/>